<dbReference type="SUPFAM" id="SSF55194">
    <property type="entry name" value="Ribosome recycling factor, RRF"/>
    <property type="match status" value="1"/>
</dbReference>
<dbReference type="Gene3D" id="3.30.1360.40">
    <property type="match status" value="1"/>
</dbReference>
<gene>
    <name evidence="6" type="primary">frr</name>
    <name evidence="8" type="ORF">B0G62_103255</name>
</gene>
<keyword evidence="9" id="KW-1185">Reference proteome</keyword>
<dbReference type="InterPro" id="IPR036191">
    <property type="entry name" value="RRF_sf"/>
</dbReference>
<dbReference type="NCBIfam" id="TIGR00496">
    <property type="entry name" value="frr"/>
    <property type="match status" value="1"/>
</dbReference>
<dbReference type="HAMAP" id="MF_00040">
    <property type="entry name" value="RRF"/>
    <property type="match status" value="1"/>
</dbReference>
<dbReference type="EMBL" id="PQGA01000003">
    <property type="protein sequence ID" value="POR53683.1"/>
    <property type="molecule type" value="Genomic_DNA"/>
</dbReference>
<evidence type="ECO:0000256" key="6">
    <source>
        <dbReference type="HAMAP-Rule" id="MF_00040"/>
    </source>
</evidence>
<dbReference type="GO" id="GO:0005829">
    <property type="term" value="C:cytosol"/>
    <property type="evidence" value="ECO:0007669"/>
    <property type="project" value="GOC"/>
</dbReference>
<sequence>MAVADIKKGAEQKMQRSIDAFKGDLAKIRTGRAHTGLLDHIQVDYYGSPVPISQVANMTLVDARTIGVTAWEKKMVPVIEKAIRESDLGLNPATHGDLIRVPMPALTEERRKELTKVVKNEGETAKVAVRNLRRDANEQLKKLVKDKEISEDDERRGSDDVQKLTDRFVTEIDKLVQTKEAEIMTV</sequence>
<dbReference type="GO" id="GO:0002184">
    <property type="term" value="P:cytoplasmic translational termination"/>
    <property type="evidence" value="ECO:0007669"/>
    <property type="project" value="TreeGrafter"/>
</dbReference>
<proteinExistence type="inferred from homology"/>
<keyword evidence="3 6" id="KW-0963">Cytoplasm</keyword>
<comment type="caution">
    <text evidence="8">The sequence shown here is derived from an EMBL/GenBank/DDBJ whole genome shotgun (WGS) entry which is preliminary data.</text>
</comment>
<dbReference type="Proteomes" id="UP000237381">
    <property type="component" value="Unassembled WGS sequence"/>
</dbReference>
<dbReference type="PANTHER" id="PTHR20982">
    <property type="entry name" value="RIBOSOME RECYCLING FACTOR"/>
    <property type="match status" value="1"/>
</dbReference>
<evidence type="ECO:0000259" key="7">
    <source>
        <dbReference type="Pfam" id="PF01765"/>
    </source>
</evidence>
<comment type="subcellular location">
    <subcellularLocation>
        <location evidence="1 6">Cytoplasm</location>
    </subcellularLocation>
</comment>
<evidence type="ECO:0000256" key="4">
    <source>
        <dbReference type="ARBA" id="ARBA00022917"/>
    </source>
</evidence>
<dbReference type="PANTHER" id="PTHR20982:SF3">
    <property type="entry name" value="MITOCHONDRIAL RIBOSOME RECYCLING FACTOR PSEUDO 1"/>
    <property type="match status" value="1"/>
</dbReference>
<dbReference type="AlphaFoldDB" id="A0A2S4MG05"/>
<name>A0A2S4MG05_9BURK</name>
<organism evidence="8 9">
    <name type="scientific">Paraburkholderia eburnea</name>
    <dbReference type="NCBI Taxonomy" id="1189126"/>
    <lineage>
        <taxon>Bacteria</taxon>
        <taxon>Pseudomonadati</taxon>
        <taxon>Pseudomonadota</taxon>
        <taxon>Betaproteobacteria</taxon>
        <taxon>Burkholderiales</taxon>
        <taxon>Burkholderiaceae</taxon>
        <taxon>Paraburkholderia</taxon>
    </lineage>
</organism>
<dbReference type="GO" id="GO:0043023">
    <property type="term" value="F:ribosomal large subunit binding"/>
    <property type="evidence" value="ECO:0007669"/>
    <property type="project" value="TreeGrafter"/>
</dbReference>
<protein>
    <recommendedName>
        <fullName evidence="6">Ribosome-recycling factor</fullName>
        <shortName evidence="6">RRF</shortName>
    </recommendedName>
    <alternativeName>
        <fullName evidence="6">Ribosome-releasing factor</fullName>
    </alternativeName>
</protein>
<comment type="similarity">
    <text evidence="2 6">Belongs to the RRF family.</text>
</comment>
<accession>A0A2S4MG05</accession>
<dbReference type="InterPro" id="IPR002661">
    <property type="entry name" value="Ribosome_recyc_fac"/>
</dbReference>
<dbReference type="Gene3D" id="1.10.132.20">
    <property type="entry name" value="Ribosome-recycling factor"/>
    <property type="match status" value="1"/>
</dbReference>
<evidence type="ECO:0000256" key="5">
    <source>
        <dbReference type="ARBA" id="ARBA00025050"/>
    </source>
</evidence>
<dbReference type="OrthoDB" id="9804006at2"/>
<comment type="function">
    <text evidence="5 6">Responsible for the release of ribosomes from messenger RNA at the termination of protein biosynthesis. May increase the efficiency of translation by recycling ribosomes from one round of translation to another.</text>
</comment>
<dbReference type="CDD" id="cd00520">
    <property type="entry name" value="RRF"/>
    <property type="match status" value="1"/>
</dbReference>
<evidence type="ECO:0000313" key="8">
    <source>
        <dbReference type="EMBL" id="POR53683.1"/>
    </source>
</evidence>
<evidence type="ECO:0000256" key="2">
    <source>
        <dbReference type="ARBA" id="ARBA00005912"/>
    </source>
</evidence>
<feature type="domain" description="Ribosome recycling factor" evidence="7">
    <location>
        <begin position="21"/>
        <end position="184"/>
    </location>
</feature>
<dbReference type="RefSeq" id="WP_103703898.1">
    <property type="nucleotide sequence ID" value="NZ_PQGA01000003.1"/>
</dbReference>
<reference evidence="8 9" key="1">
    <citation type="submission" date="2018-01" db="EMBL/GenBank/DDBJ databases">
        <title>Genomic Encyclopedia of Type Strains, Phase III (KMG-III): the genomes of soil and plant-associated and newly described type strains.</title>
        <authorList>
            <person name="Whitman W."/>
        </authorList>
    </citation>
    <scope>NUCLEOTIDE SEQUENCE [LARGE SCALE GENOMIC DNA]</scope>
    <source>
        <strain evidence="8 9">JCM 18070</strain>
    </source>
</reference>
<evidence type="ECO:0000256" key="1">
    <source>
        <dbReference type="ARBA" id="ARBA00004496"/>
    </source>
</evidence>
<keyword evidence="4 6" id="KW-0648">Protein biosynthesis</keyword>
<dbReference type="FunFam" id="1.10.132.20:FF:000001">
    <property type="entry name" value="Ribosome-recycling factor"/>
    <property type="match status" value="1"/>
</dbReference>
<dbReference type="InterPro" id="IPR023584">
    <property type="entry name" value="Ribosome_recyc_fac_dom"/>
</dbReference>
<evidence type="ECO:0000313" key="9">
    <source>
        <dbReference type="Proteomes" id="UP000237381"/>
    </source>
</evidence>
<dbReference type="Pfam" id="PF01765">
    <property type="entry name" value="RRF"/>
    <property type="match status" value="1"/>
</dbReference>
<evidence type="ECO:0000256" key="3">
    <source>
        <dbReference type="ARBA" id="ARBA00022490"/>
    </source>
</evidence>
<dbReference type="FunFam" id="3.30.1360.40:FF:000001">
    <property type="entry name" value="Ribosome-recycling factor"/>
    <property type="match status" value="1"/>
</dbReference>